<comment type="subcellular location">
    <subcellularLocation>
        <location evidence="2">Membrane</location>
        <topology evidence="2">Single-pass membrane protein</topology>
    </subcellularLocation>
</comment>
<dbReference type="PRINTS" id="PR00385">
    <property type="entry name" value="P450"/>
</dbReference>
<name>A0A8T3BLQ8_DENNO</name>
<dbReference type="SUPFAM" id="SSF48264">
    <property type="entry name" value="Cytochrome P450"/>
    <property type="match status" value="1"/>
</dbReference>
<dbReference type="Pfam" id="PF00067">
    <property type="entry name" value="p450"/>
    <property type="match status" value="1"/>
</dbReference>
<keyword evidence="10 13" id="KW-0503">Monooxygenase</keyword>
<comment type="cofactor">
    <cofactor evidence="1 12">
        <name>heme</name>
        <dbReference type="ChEBI" id="CHEBI:30413"/>
    </cofactor>
</comment>
<dbReference type="OrthoDB" id="755682at2759"/>
<evidence type="ECO:0000256" key="1">
    <source>
        <dbReference type="ARBA" id="ARBA00001971"/>
    </source>
</evidence>
<sequence>MRNKSSPTFLLLNYNSFMDFAILLIWLLITALSSSLYLFIFPRMKRRQSKQRGLAPPGPRKLPLIGNLHQVGDLTHSNLWLLSQKHGPLMHLQIGHVSILVVSSSDIAREILKINDFYFCSRPKLTCSNKFSYGCKDISFAPYGDYWREVRKICILQLFSTKRVSSFQSIREAEVCLLIDSISNSLSLPINLTKFVSSLTCSIICRVALSKKYDQGDQEDNLLALLKEIEILLGSFFIADYFPSLSWIDKLTGQQQRLERTFSKFESFYDELIEDHIDQNRTNTGQEDIVDVLLHLQKNSPYITSTSIKAILMDILAAGIGTSSAIIIWAMAELVRNSRIVQKAQEEIRSSDNFSKCNLHQLQYLNSVVKETLRLHLPVPLLLPREAIRHCKISGYDIEPDTQVYINAWGIARDPKTWDNPEEFLPERFNDKSIDIIGHNFELIPFGSGRRSCPGMKLGMAIVELALANLLYYFDWKLPEGMSKEEMDMDDVPGITVHKRTALCLVASRYT</sequence>
<comment type="similarity">
    <text evidence="3 13">Belongs to the cytochrome P450 family.</text>
</comment>
<evidence type="ECO:0000256" key="13">
    <source>
        <dbReference type="RuleBase" id="RU000461"/>
    </source>
</evidence>
<organism evidence="15 16">
    <name type="scientific">Dendrobium nobile</name>
    <name type="common">Orchid</name>
    <dbReference type="NCBI Taxonomy" id="94219"/>
    <lineage>
        <taxon>Eukaryota</taxon>
        <taxon>Viridiplantae</taxon>
        <taxon>Streptophyta</taxon>
        <taxon>Embryophyta</taxon>
        <taxon>Tracheophyta</taxon>
        <taxon>Spermatophyta</taxon>
        <taxon>Magnoliopsida</taxon>
        <taxon>Liliopsida</taxon>
        <taxon>Asparagales</taxon>
        <taxon>Orchidaceae</taxon>
        <taxon>Epidendroideae</taxon>
        <taxon>Malaxideae</taxon>
        <taxon>Dendrobiinae</taxon>
        <taxon>Dendrobium</taxon>
    </lineage>
</organism>
<keyword evidence="4 12" id="KW-0349">Heme</keyword>
<evidence type="ECO:0000313" key="16">
    <source>
        <dbReference type="Proteomes" id="UP000829196"/>
    </source>
</evidence>
<comment type="caution">
    <text evidence="15">The sequence shown here is derived from an EMBL/GenBank/DDBJ whole genome shotgun (WGS) entry which is preliminary data.</text>
</comment>
<evidence type="ECO:0000256" key="5">
    <source>
        <dbReference type="ARBA" id="ARBA00022692"/>
    </source>
</evidence>
<feature type="transmembrane region" description="Helical" evidence="14">
    <location>
        <begin position="20"/>
        <end position="41"/>
    </location>
</feature>
<dbReference type="GO" id="GO:0016020">
    <property type="term" value="C:membrane"/>
    <property type="evidence" value="ECO:0007669"/>
    <property type="project" value="UniProtKB-SubCell"/>
</dbReference>
<dbReference type="SMR" id="A0A8T3BLQ8"/>
<evidence type="ECO:0000256" key="8">
    <source>
        <dbReference type="ARBA" id="ARBA00023002"/>
    </source>
</evidence>
<dbReference type="GO" id="GO:0016705">
    <property type="term" value="F:oxidoreductase activity, acting on paired donors, with incorporation or reduction of molecular oxygen"/>
    <property type="evidence" value="ECO:0007669"/>
    <property type="project" value="InterPro"/>
</dbReference>
<dbReference type="EMBL" id="JAGYWB010000008">
    <property type="protein sequence ID" value="KAI0513523.1"/>
    <property type="molecule type" value="Genomic_DNA"/>
</dbReference>
<evidence type="ECO:0000256" key="2">
    <source>
        <dbReference type="ARBA" id="ARBA00004167"/>
    </source>
</evidence>
<evidence type="ECO:0000256" key="14">
    <source>
        <dbReference type="SAM" id="Phobius"/>
    </source>
</evidence>
<dbReference type="PRINTS" id="PR00463">
    <property type="entry name" value="EP450I"/>
</dbReference>
<dbReference type="PANTHER" id="PTHR47955">
    <property type="entry name" value="CYTOCHROME P450 FAMILY 71 PROTEIN"/>
    <property type="match status" value="1"/>
</dbReference>
<evidence type="ECO:0000256" key="3">
    <source>
        <dbReference type="ARBA" id="ARBA00010617"/>
    </source>
</evidence>
<keyword evidence="5 14" id="KW-0812">Transmembrane</keyword>
<proteinExistence type="inferred from homology"/>
<dbReference type="GO" id="GO:0005506">
    <property type="term" value="F:iron ion binding"/>
    <property type="evidence" value="ECO:0007669"/>
    <property type="project" value="InterPro"/>
</dbReference>
<evidence type="ECO:0000256" key="10">
    <source>
        <dbReference type="ARBA" id="ARBA00023033"/>
    </source>
</evidence>
<dbReference type="Gene3D" id="1.10.630.10">
    <property type="entry name" value="Cytochrome P450"/>
    <property type="match status" value="1"/>
</dbReference>
<dbReference type="InterPro" id="IPR002401">
    <property type="entry name" value="Cyt_P450_E_grp-I"/>
</dbReference>
<dbReference type="Proteomes" id="UP000829196">
    <property type="component" value="Unassembled WGS sequence"/>
</dbReference>
<feature type="transmembrane region" description="Helical" evidence="14">
    <location>
        <begin position="311"/>
        <end position="332"/>
    </location>
</feature>
<feature type="binding site" description="axial binding residue" evidence="12">
    <location>
        <position position="453"/>
    </location>
    <ligand>
        <name>heme</name>
        <dbReference type="ChEBI" id="CHEBI:30413"/>
    </ligand>
    <ligandPart>
        <name>Fe</name>
        <dbReference type="ChEBI" id="CHEBI:18248"/>
    </ligandPart>
</feature>
<evidence type="ECO:0000256" key="4">
    <source>
        <dbReference type="ARBA" id="ARBA00022617"/>
    </source>
</evidence>
<evidence type="ECO:0000313" key="15">
    <source>
        <dbReference type="EMBL" id="KAI0513523.1"/>
    </source>
</evidence>
<dbReference type="PANTHER" id="PTHR47955:SF22">
    <property type="entry name" value="CYTOCHROME P450 83B1-LIKE"/>
    <property type="match status" value="1"/>
</dbReference>
<dbReference type="AlphaFoldDB" id="A0A8T3BLQ8"/>
<dbReference type="GO" id="GO:0004497">
    <property type="term" value="F:monooxygenase activity"/>
    <property type="evidence" value="ECO:0007669"/>
    <property type="project" value="UniProtKB-KW"/>
</dbReference>
<evidence type="ECO:0000256" key="7">
    <source>
        <dbReference type="ARBA" id="ARBA00022989"/>
    </source>
</evidence>
<dbReference type="FunFam" id="1.10.630.10:FF:000011">
    <property type="entry name" value="Cytochrome P450 83B1"/>
    <property type="match status" value="1"/>
</dbReference>
<dbReference type="InterPro" id="IPR017972">
    <property type="entry name" value="Cyt_P450_CS"/>
</dbReference>
<reference evidence="15" key="1">
    <citation type="journal article" date="2022" name="Front. Genet.">
        <title>Chromosome-Scale Assembly of the Dendrobium nobile Genome Provides Insights Into the Molecular Mechanism of the Biosynthesis of the Medicinal Active Ingredient of Dendrobium.</title>
        <authorList>
            <person name="Xu Q."/>
            <person name="Niu S.-C."/>
            <person name="Li K.-L."/>
            <person name="Zheng P.-J."/>
            <person name="Zhang X.-J."/>
            <person name="Jia Y."/>
            <person name="Liu Y."/>
            <person name="Niu Y.-X."/>
            <person name="Yu L.-H."/>
            <person name="Chen D.-F."/>
            <person name="Zhang G.-Q."/>
        </authorList>
    </citation>
    <scope>NUCLEOTIDE SEQUENCE</scope>
    <source>
        <tissue evidence="15">Leaf</tissue>
    </source>
</reference>
<evidence type="ECO:0000256" key="12">
    <source>
        <dbReference type="PIRSR" id="PIRSR602401-1"/>
    </source>
</evidence>
<keyword evidence="16" id="KW-1185">Reference proteome</keyword>
<keyword evidence="11 14" id="KW-0472">Membrane</keyword>
<dbReference type="PROSITE" id="PS00086">
    <property type="entry name" value="CYTOCHROME_P450"/>
    <property type="match status" value="1"/>
</dbReference>
<evidence type="ECO:0000256" key="6">
    <source>
        <dbReference type="ARBA" id="ARBA00022723"/>
    </source>
</evidence>
<dbReference type="CDD" id="cd11072">
    <property type="entry name" value="CYP71-like"/>
    <property type="match status" value="1"/>
</dbReference>
<dbReference type="InterPro" id="IPR001128">
    <property type="entry name" value="Cyt_P450"/>
</dbReference>
<dbReference type="GO" id="GO:0020037">
    <property type="term" value="F:heme binding"/>
    <property type="evidence" value="ECO:0007669"/>
    <property type="project" value="InterPro"/>
</dbReference>
<accession>A0A8T3BLQ8</accession>
<dbReference type="InterPro" id="IPR036396">
    <property type="entry name" value="Cyt_P450_sf"/>
</dbReference>
<evidence type="ECO:0000256" key="9">
    <source>
        <dbReference type="ARBA" id="ARBA00023004"/>
    </source>
</evidence>
<keyword evidence="6 12" id="KW-0479">Metal-binding</keyword>
<protein>
    <recommendedName>
        <fullName evidence="17">Cytochrome P450</fullName>
    </recommendedName>
</protein>
<evidence type="ECO:0000256" key="11">
    <source>
        <dbReference type="ARBA" id="ARBA00023136"/>
    </source>
</evidence>
<keyword evidence="7 14" id="KW-1133">Transmembrane helix</keyword>
<keyword evidence="8 13" id="KW-0560">Oxidoreductase</keyword>
<keyword evidence="9 12" id="KW-0408">Iron</keyword>
<gene>
    <name evidence="15" type="ORF">KFK09_009548</name>
</gene>
<evidence type="ECO:0008006" key="17">
    <source>
        <dbReference type="Google" id="ProtNLM"/>
    </source>
</evidence>